<keyword evidence="5 8" id="KW-0812">Transmembrane</keyword>
<feature type="transmembrane region" description="Helical" evidence="8">
    <location>
        <begin position="185"/>
        <end position="206"/>
    </location>
</feature>
<feature type="transmembrane region" description="Helical" evidence="8">
    <location>
        <begin position="392"/>
        <end position="409"/>
    </location>
</feature>
<dbReference type="EC" id="2.4.-.-" evidence="10"/>
<keyword evidence="7 8" id="KW-0472">Membrane</keyword>
<name>A0ABV6Z473_UNCC1</name>
<feature type="transmembrane region" description="Helical" evidence="8">
    <location>
        <begin position="71"/>
        <end position="88"/>
    </location>
</feature>
<evidence type="ECO:0000256" key="5">
    <source>
        <dbReference type="ARBA" id="ARBA00022692"/>
    </source>
</evidence>
<dbReference type="InterPro" id="IPR050297">
    <property type="entry name" value="LipidA_mod_glycosyltrf_83"/>
</dbReference>
<dbReference type="Proteomes" id="UP001594351">
    <property type="component" value="Unassembled WGS sequence"/>
</dbReference>
<evidence type="ECO:0000256" key="6">
    <source>
        <dbReference type="ARBA" id="ARBA00022989"/>
    </source>
</evidence>
<dbReference type="Pfam" id="PF13231">
    <property type="entry name" value="PMT_2"/>
    <property type="match status" value="1"/>
</dbReference>
<evidence type="ECO:0000256" key="3">
    <source>
        <dbReference type="ARBA" id="ARBA00022676"/>
    </source>
</evidence>
<protein>
    <submittedName>
        <fullName evidence="10">ArnT family glycosyltransferase</fullName>
        <ecNumber evidence="10">2.4.-.-</ecNumber>
    </submittedName>
</protein>
<comment type="caution">
    <text evidence="10">The sequence shown here is derived from an EMBL/GenBank/DDBJ whole genome shotgun (WGS) entry which is preliminary data.</text>
</comment>
<feature type="transmembrane region" description="Helical" evidence="8">
    <location>
        <begin position="149"/>
        <end position="165"/>
    </location>
</feature>
<accession>A0ABV6Z473</accession>
<evidence type="ECO:0000313" key="11">
    <source>
        <dbReference type="Proteomes" id="UP001594351"/>
    </source>
</evidence>
<evidence type="ECO:0000256" key="2">
    <source>
        <dbReference type="ARBA" id="ARBA00022475"/>
    </source>
</evidence>
<keyword evidence="11" id="KW-1185">Reference proteome</keyword>
<dbReference type="EMBL" id="JBHPBY010000452">
    <property type="protein sequence ID" value="MFC1853233.1"/>
    <property type="molecule type" value="Genomic_DNA"/>
</dbReference>
<sequence length="425" mass="48926">MPETRLLRPIRDQRIYVALAMNLTLGKGLICPDIEAVDLEKIPPALSKRLVVSEAVQAGYFRGLVPIGEPTAFWLPFYPLFLSLLLKLAGDYLFFLRLAQSFLGAALVVPVYFITDKMYRHKEWGIIAAVLTACWPFFIYYSAVIMTETLYILLLTCLVAVIVLYQTKYHWIWPLLSGALAGTTFLTRSVMLGLVPLLALVLLIYAPNRRKGILAGASFILVFIICVAPWLVRNYQIFGVYQFLPTKGGPTFWSRNNPLFLQQELESTRFSGINPAQFENEKLLHFPSFQTENEIERNVILYQRMLVFIKKYPATYLKLCLVKFRWLLSPFSGHKTPLWQKSISLLTYGVTLFLALIGLVKFREHRKNDYILVILLGYFILFHSLVNGDTRFRIPLDIFFIILAAPLYHRIIQWCIRKLPQQIGS</sequence>
<reference evidence="10 11" key="1">
    <citation type="submission" date="2024-09" db="EMBL/GenBank/DDBJ databases">
        <title>Laminarin stimulates single cell rates of sulfate reduction while oxygen inhibits transcriptomic activity in coastal marine sediment.</title>
        <authorList>
            <person name="Lindsay M."/>
            <person name="Orcutt B."/>
            <person name="Emerson D."/>
            <person name="Stepanauskas R."/>
            <person name="D'Angelo T."/>
        </authorList>
    </citation>
    <scope>NUCLEOTIDE SEQUENCE [LARGE SCALE GENOMIC DNA]</scope>
    <source>
        <strain evidence="10">SAG AM-311-K15</strain>
    </source>
</reference>
<feature type="transmembrane region" description="Helical" evidence="8">
    <location>
        <begin position="369"/>
        <end position="386"/>
    </location>
</feature>
<keyword evidence="3 10" id="KW-0328">Glycosyltransferase</keyword>
<gene>
    <name evidence="10" type="ORF">ACFL27_23795</name>
</gene>
<dbReference type="PANTHER" id="PTHR33908">
    <property type="entry name" value="MANNOSYLTRANSFERASE YKCB-RELATED"/>
    <property type="match status" value="1"/>
</dbReference>
<feature type="transmembrane region" description="Helical" evidence="8">
    <location>
        <begin position="212"/>
        <end position="232"/>
    </location>
</feature>
<evidence type="ECO:0000256" key="1">
    <source>
        <dbReference type="ARBA" id="ARBA00004651"/>
    </source>
</evidence>
<evidence type="ECO:0000256" key="4">
    <source>
        <dbReference type="ARBA" id="ARBA00022679"/>
    </source>
</evidence>
<dbReference type="PANTHER" id="PTHR33908:SF11">
    <property type="entry name" value="MEMBRANE PROTEIN"/>
    <property type="match status" value="1"/>
</dbReference>
<feature type="domain" description="Glycosyltransferase RgtA/B/C/D-like" evidence="9">
    <location>
        <begin position="76"/>
        <end position="231"/>
    </location>
</feature>
<feature type="transmembrane region" description="Helical" evidence="8">
    <location>
        <begin position="343"/>
        <end position="362"/>
    </location>
</feature>
<dbReference type="GO" id="GO:0016757">
    <property type="term" value="F:glycosyltransferase activity"/>
    <property type="evidence" value="ECO:0007669"/>
    <property type="project" value="UniProtKB-KW"/>
</dbReference>
<comment type="subcellular location">
    <subcellularLocation>
        <location evidence="1">Cell membrane</location>
        <topology evidence="1">Multi-pass membrane protein</topology>
    </subcellularLocation>
</comment>
<organism evidence="10 11">
    <name type="scientific">candidate division CSSED10-310 bacterium</name>
    <dbReference type="NCBI Taxonomy" id="2855610"/>
    <lineage>
        <taxon>Bacteria</taxon>
        <taxon>Bacteria division CSSED10-310</taxon>
    </lineage>
</organism>
<dbReference type="InterPro" id="IPR038731">
    <property type="entry name" value="RgtA/B/C-like"/>
</dbReference>
<feature type="transmembrane region" description="Helical" evidence="8">
    <location>
        <begin position="94"/>
        <end position="114"/>
    </location>
</feature>
<feature type="transmembrane region" description="Helical" evidence="8">
    <location>
        <begin position="126"/>
        <end position="143"/>
    </location>
</feature>
<keyword evidence="4 10" id="KW-0808">Transferase</keyword>
<evidence type="ECO:0000256" key="7">
    <source>
        <dbReference type="ARBA" id="ARBA00023136"/>
    </source>
</evidence>
<evidence type="ECO:0000256" key="8">
    <source>
        <dbReference type="SAM" id="Phobius"/>
    </source>
</evidence>
<evidence type="ECO:0000259" key="9">
    <source>
        <dbReference type="Pfam" id="PF13231"/>
    </source>
</evidence>
<keyword evidence="6 8" id="KW-1133">Transmembrane helix</keyword>
<proteinExistence type="predicted"/>
<keyword evidence="2" id="KW-1003">Cell membrane</keyword>
<evidence type="ECO:0000313" key="10">
    <source>
        <dbReference type="EMBL" id="MFC1853233.1"/>
    </source>
</evidence>